<gene>
    <name evidence="2" type="ORF">URODEC1_LOCUS38660</name>
</gene>
<dbReference type="PANTHER" id="PTHR35491:SF12">
    <property type="entry name" value="RRM DOMAIN-CONTAINING PROTEIN"/>
    <property type="match status" value="1"/>
</dbReference>
<feature type="region of interest" description="Disordered" evidence="1">
    <location>
        <begin position="897"/>
        <end position="923"/>
    </location>
</feature>
<keyword evidence="3" id="KW-1185">Reference proteome</keyword>
<evidence type="ECO:0000256" key="1">
    <source>
        <dbReference type="SAM" id="MobiDB-lite"/>
    </source>
</evidence>
<dbReference type="Proteomes" id="UP001497457">
    <property type="component" value="Chromosome 17b"/>
</dbReference>
<feature type="compositionally biased region" description="Polar residues" evidence="1">
    <location>
        <begin position="902"/>
        <end position="912"/>
    </location>
</feature>
<dbReference type="AlphaFoldDB" id="A0ABC8YW73"/>
<name>A0ABC8YW73_9POAL</name>
<dbReference type="SUPFAM" id="SSF63748">
    <property type="entry name" value="Tudor/PWWP/MBT"/>
    <property type="match status" value="1"/>
</dbReference>
<feature type="region of interest" description="Disordered" evidence="1">
    <location>
        <begin position="396"/>
        <end position="462"/>
    </location>
</feature>
<dbReference type="Gene3D" id="2.30.30.140">
    <property type="match status" value="1"/>
</dbReference>
<feature type="region of interest" description="Disordered" evidence="1">
    <location>
        <begin position="304"/>
        <end position="327"/>
    </location>
</feature>
<sequence>MEAKTLTPDAADAEADAAAAAAAAAAAGTLAAGELVWAKPSKPRRHCWWPARMLAACPASGPATRAAEVRYFGGGPAAAAAAPGAPPFSPPAQVRRFADTEADAMARGSIARGFIAAVEETHARAVAAMRAQLTCGCVPPAPSVGEEGGVTVVVGVANLAPAEFLTKLREAALGTCADPVGLVDRARLKSWACAFGEGWGPDGARHYPRRPLEDLVDKIDLDVPAGDDRDADDWLAEDERMPLKRPQETPVWKKRSVTAVMEDLDTGEDEDMSDSPGPVTSGKRERKKSKYLSPPYTNLGVVTLPRKPVDSPRTSVRRAAEEDGNKVSPFPDSNSIIVEDVLLLVQGLGMNLHHVGIFPEAAGEFLRKFRSSKFVEGDDYSSYMAHECPGVHTLRNARLDNTPGGVSDSHSVLEQDKRVPKRGRKKDGDGSGGSSIKRKKREKTSPADTLGSGLPITPAIPIRQMKAEDIRTLMKAGSSARGIAQDDQSKPSLFKCPVSATVPGEAKPGHEQVQENDKSVLEKAQAVGSMLPEEAAKDNDEAKLEATKLEMNAQNVIVGVPVRSVQAETMESEANIHIDVNAQSVCADTPVGRVLKEATEPEACVHTDKNVQGVVADVPERSVSKEATELEVDASIDENVQSVSKEATKSEANIHIVENLQGAVANVPISSGPSPMHKDMAQPIDENKEPGSVEVCTVQQSYASLQALVPEILKKENNNGTDIVAMNHTLKDECPKDEALVQKVKLPTGAASNHEVVNGTCPDPANPTPNKKKRIAQHFENPAAILVDFTPGVIVPSREELLSAFGKYGYLIESKTEIVKAALSARVVFGKSTEAEKAYSDRDRLGEFGDPFATLSLQYLPPITLSVPSPSPLPSPSRSVASKPPLTDIRKNLEKMIADRQSALNKATSSDGPNHAPDKLLGDMQGLLAKVNKMIRKPSANTAP</sequence>
<accession>A0ABC8YW73</accession>
<dbReference type="EMBL" id="OZ075127">
    <property type="protein sequence ID" value="CAL4950917.1"/>
    <property type="molecule type" value="Genomic_DNA"/>
</dbReference>
<reference evidence="3" key="1">
    <citation type="submission" date="2024-06" db="EMBL/GenBank/DDBJ databases">
        <authorList>
            <person name="Ryan C."/>
        </authorList>
    </citation>
    <scope>NUCLEOTIDE SEQUENCE [LARGE SCALE GENOMIC DNA]</scope>
</reference>
<feature type="compositionally biased region" description="Acidic residues" evidence="1">
    <location>
        <begin position="264"/>
        <end position="273"/>
    </location>
</feature>
<protein>
    <recommendedName>
        <fullName evidence="4">PWWP domain-containing protein</fullName>
    </recommendedName>
</protein>
<proteinExistence type="predicted"/>
<reference evidence="2 3" key="2">
    <citation type="submission" date="2024-10" db="EMBL/GenBank/DDBJ databases">
        <authorList>
            <person name="Ryan C."/>
        </authorList>
    </citation>
    <scope>NUCLEOTIDE SEQUENCE [LARGE SCALE GENOMIC DNA]</scope>
</reference>
<evidence type="ECO:0000313" key="3">
    <source>
        <dbReference type="Proteomes" id="UP001497457"/>
    </source>
</evidence>
<evidence type="ECO:0008006" key="4">
    <source>
        <dbReference type="Google" id="ProtNLM"/>
    </source>
</evidence>
<feature type="region of interest" description="Disordered" evidence="1">
    <location>
        <begin position="264"/>
        <end position="292"/>
    </location>
</feature>
<evidence type="ECO:0000313" key="2">
    <source>
        <dbReference type="EMBL" id="CAL4950917.1"/>
    </source>
</evidence>
<dbReference type="PANTHER" id="PTHR35491">
    <property type="entry name" value="OS12G0638500-LIKE PROTEIN"/>
    <property type="match status" value="1"/>
</dbReference>
<organism evidence="2 3">
    <name type="scientific">Urochloa decumbens</name>
    <dbReference type="NCBI Taxonomy" id="240449"/>
    <lineage>
        <taxon>Eukaryota</taxon>
        <taxon>Viridiplantae</taxon>
        <taxon>Streptophyta</taxon>
        <taxon>Embryophyta</taxon>
        <taxon>Tracheophyta</taxon>
        <taxon>Spermatophyta</taxon>
        <taxon>Magnoliopsida</taxon>
        <taxon>Liliopsida</taxon>
        <taxon>Poales</taxon>
        <taxon>Poaceae</taxon>
        <taxon>PACMAD clade</taxon>
        <taxon>Panicoideae</taxon>
        <taxon>Panicodae</taxon>
        <taxon>Paniceae</taxon>
        <taxon>Melinidinae</taxon>
        <taxon>Urochloa</taxon>
    </lineage>
</organism>